<dbReference type="Pfam" id="PF10324">
    <property type="entry name" value="7TM_GPCR_Srw"/>
    <property type="match status" value="1"/>
</dbReference>
<dbReference type="Proteomes" id="UP000245119">
    <property type="component" value="Linkage Group LG13"/>
</dbReference>
<dbReference type="Gene3D" id="1.20.1070.10">
    <property type="entry name" value="Rhodopsin 7-helix transmembrane proteins"/>
    <property type="match status" value="1"/>
</dbReference>
<dbReference type="SUPFAM" id="SSF81321">
    <property type="entry name" value="Family A G protein-coupled receptor-like"/>
    <property type="match status" value="1"/>
</dbReference>
<dbReference type="AlphaFoldDB" id="A0A2T7NDM5"/>
<accession>A0A2T7NDM5</accession>
<sequence>MHDSGIARPLCQSVVRSECVNRLTGFDRASQFLSAVIASERCFCVVSPFHAKRLLKTSTMAAIIVVCCLILVGGMCAIAGPKHTVIEVLNPATNTTIDKFYFTRYYLDNKDILDFFDIYLYATCLPAIFLLVITVTTVVTVISLRSAVFRRQSMTRAKVTRQDNVQSAVSVSSDVTDSCGLEVKWEILQHSVGHVVFYRCVSCH</sequence>
<keyword evidence="1" id="KW-0472">Membrane</keyword>
<dbReference type="EMBL" id="PZQS01000013">
    <property type="protein sequence ID" value="PVD19267.1"/>
    <property type="molecule type" value="Genomic_DNA"/>
</dbReference>
<evidence type="ECO:0000313" key="3">
    <source>
        <dbReference type="Proteomes" id="UP000245119"/>
    </source>
</evidence>
<evidence type="ECO:0000256" key="1">
    <source>
        <dbReference type="SAM" id="Phobius"/>
    </source>
</evidence>
<evidence type="ECO:0008006" key="4">
    <source>
        <dbReference type="Google" id="ProtNLM"/>
    </source>
</evidence>
<keyword evidence="3" id="KW-1185">Reference proteome</keyword>
<comment type="caution">
    <text evidence="2">The sequence shown here is derived from an EMBL/GenBank/DDBJ whole genome shotgun (WGS) entry which is preliminary data.</text>
</comment>
<gene>
    <name evidence="2" type="ORF">C0Q70_19753</name>
</gene>
<dbReference type="InterPro" id="IPR019427">
    <property type="entry name" value="7TM_GPCR_serpentine_rcpt_Srw"/>
</dbReference>
<organism evidence="2 3">
    <name type="scientific">Pomacea canaliculata</name>
    <name type="common">Golden apple snail</name>
    <dbReference type="NCBI Taxonomy" id="400727"/>
    <lineage>
        <taxon>Eukaryota</taxon>
        <taxon>Metazoa</taxon>
        <taxon>Spiralia</taxon>
        <taxon>Lophotrochozoa</taxon>
        <taxon>Mollusca</taxon>
        <taxon>Gastropoda</taxon>
        <taxon>Caenogastropoda</taxon>
        <taxon>Architaenioglossa</taxon>
        <taxon>Ampullarioidea</taxon>
        <taxon>Ampullariidae</taxon>
        <taxon>Pomacea</taxon>
    </lineage>
</organism>
<dbReference type="OrthoDB" id="10033446at2759"/>
<keyword evidence="1" id="KW-0812">Transmembrane</keyword>
<protein>
    <recommendedName>
        <fullName evidence="4">G-protein coupled receptors family 1 profile domain-containing protein</fullName>
    </recommendedName>
</protein>
<dbReference type="GO" id="GO:0008528">
    <property type="term" value="F:G protein-coupled peptide receptor activity"/>
    <property type="evidence" value="ECO:0007669"/>
    <property type="project" value="InterPro"/>
</dbReference>
<feature type="transmembrane region" description="Helical" evidence="1">
    <location>
        <begin position="118"/>
        <end position="144"/>
    </location>
</feature>
<name>A0A2T7NDM5_POMCA</name>
<feature type="transmembrane region" description="Helical" evidence="1">
    <location>
        <begin position="60"/>
        <end position="80"/>
    </location>
</feature>
<proteinExistence type="predicted"/>
<keyword evidence="1" id="KW-1133">Transmembrane helix</keyword>
<evidence type="ECO:0000313" key="2">
    <source>
        <dbReference type="EMBL" id="PVD19267.1"/>
    </source>
</evidence>
<reference evidence="2 3" key="1">
    <citation type="submission" date="2018-04" db="EMBL/GenBank/DDBJ databases">
        <title>The genome of golden apple snail Pomacea canaliculata provides insight into stress tolerance and invasive adaptation.</title>
        <authorList>
            <person name="Liu C."/>
            <person name="Liu B."/>
            <person name="Ren Y."/>
            <person name="Zhang Y."/>
            <person name="Wang H."/>
            <person name="Li S."/>
            <person name="Jiang F."/>
            <person name="Yin L."/>
            <person name="Zhang G."/>
            <person name="Qian W."/>
            <person name="Fan W."/>
        </authorList>
    </citation>
    <scope>NUCLEOTIDE SEQUENCE [LARGE SCALE GENOMIC DNA]</scope>
    <source>
        <strain evidence="2">SZHN2017</strain>
        <tissue evidence="2">Muscle</tissue>
    </source>
</reference>